<accession>A0A517MQL8</accession>
<evidence type="ECO:0000313" key="2">
    <source>
        <dbReference type="EMBL" id="QDS97180.1"/>
    </source>
</evidence>
<keyword evidence="3" id="KW-1185">Reference proteome</keyword>
<proteinExistence type="predicted"/>
<gene>
    <name evidence="2" type="ORF">HG15A2_04400</name>
</gene>
<evidence type="ECO:0000313" key="3">
    <source>
        <dbReference type="Proteomes" id="UP000319852"/>
    </source>
</evidence>
<name>A0A517MQL8_9BACT</name>
<protein>
    <submittedName>
        <fullName evidence="2">Uncharacterized protein</fullName>
    </submittedName>
</protein>
<feature type="region of interest" description="Disordered" evidence="1">
    <location>
        <begin position="49"/>
        <end position="72"/>
    </location>
</feature>
<dbReference type="KEGG" id="amob:HG15A2_04400"/>
<reference evidence="2 3" key="1">
    <citation type="submission" date="2019-02" db="EMBL/GenBank/DDBJ databases">
        <title>Deep-cultivation of Planctomycetes and their phenomic and genomic characterization uncovers novel biology.</title>
        <authorList>
            <person name="Wiegand S."/>
            <person name="Jogler M."/>
            <person name="Boedeker C."/>
            <person name="Pinto D."/>
            <person name="Vollmers J."/>
            <person name="Rivas-Marin E."/>
            <person name="Kohn T."/>
            <person name="Peeters S.H."/>
            <person name="Heuer A."/>
            <person name="Rast P."/>
            <person name="Oberbeckmann S."/>
            <person name="Bunk B."/>
            <person name="Jeske O."/>
            <person name="Meyerdierks A."/>
            <person name="Storesund J.E."/>
            <person name="Kallscheuer N."/>
            <person name="Luecker S."/>
            <person name="Lage O.M."/>
            <person name="Pohl T."/>
            <person name="Merkel B.J."/>
            <person name="Hornburger P."/>
            <person name="Mueller R.-W."/>
            <person name="Bruemmer F."/>
            <person name="Labrenz M."/>
            <person name="Spormann A.M."/>
            <person name="Op den Camp H."/>
            <person name="Overmann J."/>
            <person name="Amann R."/>
            <person name="Jetten M.S.M."/>
            <person name="Mascher T."/>
            <person name="Medema M.H."/>
            <person name="Devos D.P."/>
            <person name="Kaster A.-K."/>
            <person name="Ovreas L."/>
            <person name="Rohde M."/>
            <person name="Galperin M.Y."/>
            <person name="Jogler C."/>
        </authorList>
    </citation>
    <scope>NUCLEOTIDE SEQUENCE [LARGE SCALE GENOMIC DNA]</scope>
    <source>
        <strain evidence="2 3">HG15A2</strain>
    </source>
</reference>
<sequence>MPWGSGGMFQWEIIDAEGTTGAFVGRGWDMLLVGCELIIDASPSDPFNYQTHRSERGGRGRCRGRIESELAS</sequence>
<evidence type="ECO:0000256" key="1">
    <source>
        <dbReference type="SAM" id="MobiDB-lite"/>
    </source>
</evidence>
<organism evidence="2 3">
    <name type="scientific">Adhaeretor mobilis</name>
    <dbReference type="NCBI Taxonomy" id="1930276"/>
    <lineage>
        <taxon>Bacteria</taxon>
        <taxon>Pseudomonadati</taxon>
        <taxon>Planctomycetota</taxon>
        <taxon>Planctomycetia</taxon>
        <taxon>Pirellulales</taxon>
        <taxon>Lacipirellulaceae</taxon>
        <taxon>Adhaeretor</taxon>
    </lineage>
</organism>
<dbReference type="RefSeq" id="WP_145057355.1">
    <property type="nucleotide sequence ID" value="NZ_CP036263.1"/>
</dbReference>
<dbReference type="AlphaFoldDB" id="A0A517MQL8"/>
<dbReference type="Proteomes" id="UP000319852">
    <property type="component" value="Chromosome"/>
</dbReference>
<dbReference type="EMBL" id="CP036263">
    <property type="protein sequence ID" value="QDS97180.1"/>
    <property type="molecule type" value="Genomic_DNA"/>
</dbReference>
<feature type="compositionally biased region" description="Basic and acidic residues" evidence="1">
    <location>
        <begin position="52"/>
        <end position="72"/>
    </location>
</feature>